<comment type="caution">
    <text evidence="2">The sequence shown here is derived from an EMBL/GenBank/DDBJ whole genome shotgun (WGS) entry which is preliminary data.</text>
</comment>
<dbReference type="InterPro" id="IPR001509">
    <property type="entry name" value="Epimerase_deHydtase"/>
</dbReference>
<accession>A0A0V8J1N6</accession>
<protein>
    <recommendedName>
        <fullName evidence="1">NAD-dependent epimerase/dehydratase domain-containing protein</fullName>
    </recommendedName>
</protein>
<dbReference type="EMBL" id="LNQN01000006">
    <property type="protein sequence ID" value="KSU80988.1"/>
    <property type="molecule type" value="Genomic_DNA"/>
</dbReference>
<dbReference type="SUPFAM" id="SSF51735">
    <property type="entry name" value="NAD(P)-binding Rossmann-fold domains"/>
    <property type="match status" value="1"/>
</dbReference>
<dbReference type="InterPro" id="IPR050177">
    <property type="entry name" value="Lipid_A_modif_metabolic_enz"/>
</dbReference>
<dbReference type="InterPro" id="IPR036291">
    <property type="entry name" value="NAD(P)-bd_dom_sf"/>
</dbReference>
<organism evidence="2 3">
    <name type="scientific">Fictibacillus enclensis</name>
    <dbReference type="NCBI Taxonomy" id="1017270"/>
    <lineage>
        <taxon>Bacteria</taxon>
        <taxon>Bacillati</taxon>
        <taxon>Bacillota</taxon>
        <taxon>Bacilli</taxon>
        <taxon>Bacillales</taxon>
        <taxon>Fictibacillaceae</taxon>
        <taxon>Fictibacillus</taxon>
    </lineage>
</organism>
<sequence>MHVFVIGGTRFMGPAIIRRFVDLGHKVTVFHRGETEAELPPEVTRMLGDRNNLPAYRDKIQEINPDAVLDMMCLTELQAKELVETLDGIVNRVIVASSQDVYRAFGRVNRTETGEAEPVPIDENGELRHNLYPQRAFAETEERRMYDKILVERTVMDHPRIDGTILRLPAVYGPNDHQHRWYSFLKPMSEQRPYILLAKSLAGWRWTRGYVENMAEAIVQSILNSEAAGKIYNVGEKDAWTTKEWIEKFAPLMNWNGDVIVLPDDQLPEGYGWGINTEQHVIFTSDKIRRELGYKETVSFEEGLKRTIAWELQHPPEKLTLDYDAEDEIMKQWNAKTQR</sequence>
<evidence type="ECO:0000259" key="1">
    <source>
        <dbReference type="Pfam" id="PF01370"/>
    </source>
</evidence>
<proteinExistence type="predicted"/>
<gene>
    <name evidence="2" type="ORF">AS030_18725</name>
</gene>
<evidence type="ECO:0000313" key="3">
    <source>
        <dbReference type="Proteomes" id="UP000054099"/>
    </source>
</evidence>
<reference evidence="2 3" key="1">
    <citation type="journal article" date="2014" name="Antonie Van Leeuwenhoek">
        <title>Fictibacillus enclensis sp. nov., isolated from marine sediment.</title>
        <authorList>
            <person name="Dastager S.G."/>
            <person name="Mawlankar R."/>
            <person name="Srinivasan K."/>
            <person name="Tang S.K."/>
            <person name="Lee J.C."/>
            <person name="Ramana V.V."/>
            <person name="Shouche Y.S."/>
        </authorList>
    </citation>
    <scope>NUCLEOTIDE SEQUENCE [LARGE SCALE GENOMIC DNA]</scope>
    <source>
        <strain evidence="2 3">NIO-1003</strain>
    </source>
</reference>
<feature type="domain" description="NAD-dependent epimerase/dehydratase" evidence="1">
    <location>
        <begin position="3"/>
        <end position="235"/>
    </location>
</feature>
<dbReference type="Gene3D" id="3.40.50.720">
    <property type="entry name" value="NAD(P)-binding Rossmann-like Domain"/>
    <property type="match status" value="1"/>
</dbReference>
<dbReference type="Proteomes" id="UP000054099">
    <property type="component" value="Unassembled WGS sequence"/>
</dbReference>
<name>A0A0V8J1N6_9BACL</name>
<dbReference type="PANTHER" id="PTHR43245">
    <property type="entry name" value="BIFUNCTIONAL POLYMYXIN RESISTANCE PROTEIN ARNA"/>
    <property type="match status" value="1"/>
</dbReference>
<evidence type="ECO:0000313" key="2">
    <source>
        <dbReference type="EMBL" id="KSU80988.1"/>
    </source>
</evidence>
<dbReference type="AlphaFoldDB" id="A0A0V8J1N6"/>
<dbReference type="Pfam" id="PF01370">
    <property type="entry name" value="Epimerase"/>
    <property type="match status" value="1"/>
</dbReference>
<keyword evidence="3" id="KW-1185">Reference proteome</keyword>